<organism evidence="5 6">
    <name type="scientific">Pontibacter actiniarum</name>
    <dbReference type="NCBI Taxonomy" id="323450"/>
    <lineage>
        <taxon>Bacteria</taxon>
        <taxon>Pseudomonadati</taxon>
        <taxon>Bacteroidota</taxon>
        <taxon>Cytophagia</taxon>
        <taxon>Cytophagales</taxon>
        <taxon>Hymenobacteraceae</taxon>
        <taxon>Pontibacter</taxon>
    </lineage>
</organism>
<dbReference type="InterPro" id="IPR051048">
    <property type="entry name" value="Peptidase_S8/S53_subtilisin"/>
</dbReference>
<dbReference type="Gene3D" id="3.40.50.200">
    <property type="entry name" value="Peptidase S8/S53 domain"/>
    <property type="match status" value="1"/>
</dbReference>
<dbReference type="RefSeq" id="WP_025608139.1">
    <property type="nucleotide sequence ID" value="NZ_CP021235.1"/>
</dbReference>
<dbReference type="GO" id="GO:0006508">
    <property type="term" value="P:proteolysis"/>
    <property type="evidence" value="ECO:0007669"/>
    <property type="project" value="InterPro"/>
</dbReference>
<evidence type="ECO:0000256" key="2">
    <source>
        <dbReference type="PROSITE-ProRule" id="PRU01240"/>
    </source>
</evidence>
<evidence type="ECO:0000259" key="4">
    <source>
        <dbReference type="Pfam" id="PF00082"/>
    </source>
</evidence>
<dbReference type="KEGG" id="pact:CA264_14570"/>
<reference evidence="6" key="1">
    <citation type="submission" date="2017-05" db="EMBL/GenBank/DDBJ databases">
        <authorList>
            <person name="Ray J."/>
            <person name="Price M."/>
            <person name="Deutschbauer A."/>
        </authorList>
    </citation>
    <scope>NUCLEOTIDE SEQUENCE [LARGE SCALE GENOMIC DNA]</scope>
    <source>
        <strain evidence="6">DSM 19842</strain>
    </source>
</reference>
<dbReference type="AlphaFoldDB" id="A0A1X9YUP0"/>
<evidence type="ECO:0000256" key="3">
    <source>
        <dbReference type="SAM" id="SignalP"/>
    </source>
</evidence>
<sequence>MRHRLRKPAAAYLLPFLLLFSAAAPLQAQQKPVQPFKIAAPLLQNSQQSTPQQVRVLPKDREQLHAWLQQRLPHVKRQQTTGQSITLTNLQAQDLVQLQQCPWVRYIDRANRQAQEELELKDTDLSANNITAVHALYPELNGAGLAVSIKESPFDTTDIDLKGRILPAPAFEEAYSLHATTMATVVAGAGNTSPDATGVARAAAVTSSSFANLMPDDAATLAAQGISVQNHSYGVGLENYYGLESMAYDEQALAQPQLLHVFSSGNSGDETPETGRYAGISGVANLTGQFKTSKNTLSVGALDADRTVGTRSSTGPAYDGRVKPEVVAHGVGGTSEAAAVVSGIALLVQQAYAQQHNGSLPPAALVKAILINSADDVENPHVDFKSGYGNADALGAVQTVKEQRFFSGSVAAGAVDKFTLRVPAGAQELKVTLVWHDAPSSPDAPTALVNDLDLRLQHTASGASWLPWVLNPYPHPDSLHQTATRQPDHLNNVEQVTLQQPDAGTYEVQVQGFAVPQGPQLYSIAYEYTSGLTWSYPSQGSSLKAGHSNRLRWSGVGNGTGELAYKWSGSNDWVPISDNIDLRQPYVDWLAPDTLALVQLRLSTNGQTLLSPEFILAPTTQAAVTLNCGTKVLLQWPQVKHASSYQLYRLDGLYLQPLLTTADTVAVLPKTGQTAGAYFSVAPVVSGVAGERSDAVTFNPQEERCYIYSFLPQQLAMDSVLFNLRLSTAYKVQEVALERWEQGAYRTVQTKSEEGHTSFTLSDDAPEAGLNRYRARVTAHGQQYYYSQLEDVFYTRRGFIQAAPNPVVAGQEVQVVAHGEGLAQLQLYNLTGQLLHSSTDGGVVKTVPTAGLPAGLYVLRLITEKGEKLTTRLLVL</sequence>
<dbReference type="OrthoDB" id="9792152at2"/>
<dbReference type="InterPro" id="IPR000209">
    <property type="entry name" value="Peptidase_S8/S53_dom"/>
</dbReference>
<feature type="domain" description="Peptidase S8/S53" evidence="4">
    <location>
        <begin position="142"/>
        <end position="389"/>
    </location>
</feature>
<dbReference type="InterPro" id="IPR008979">
    <property type="entry name" value="Galactose-bd-like_sf"/>
</dbReference>
<evidence type="ECO:0000256" key="1">
    <source>
        <dbReference type="ARBA" id="ARBA00011073"/>
    </source>
</evidence>
<keyword evidence="6" id="KW-1185">Reference proteome</keyword>
<dbReference type="PANTHER" id="PTHR43399:SF4">
    <property type="entry name" value="CELL WALL-ASSOCIATED PROTEASE"/>
    <property type="match status" value="1"/>
</dbReference>
<dbReference type="STRING" id="709015.GCA_000472485_02954"/>
<evidence type="ECO:0000313" key="5">
    <source>
        <dbReference type="EMBL" id="ARS36551.1"/>
    </source>
</evidence>
<dbReference type="Pfam" id="PF00082">
    <property type="entry name" value="Peptidase_S8"/>
    <property type="match status" value="1"/>
</dbReference>
<feature type="signal peptide" evidence="3">
    <location>
        <begin position="1"/>
        <end position="28"/>
    </location>
</feature>
<protein>
    <submittedName>
        <fullName evidence="5">T9SS C-terminal target domain-containing protein</fullName>
    </submittedName>
</protein>
<name>A0A1X9YUP0_9BACT</name>
<comment type="similarity">
    <text evidence="1 2">Belongs to the peptidase S8 family.</text>
</comment>
<dbReference type="InterPro" id="IPR026444">
    <property type="entry name" value="Secre_tail"/>
</dbReference>
<accession>A0A1X9YUP0</accession>
<dbReference type="PANTHER" id="PTHR43399">
    <property type="entry name" value="SUBTILISIN-RELATED"/>
    <property type="match status" value="1"/>
</dbReference>
<keyword evidence="3" id="KW-0732">Signal</keyword>
<dbReference type="NCBIfam" id="TIGR04183">
    <property type="entry name" value="Por_Secre_tail"/>
    <property type="match status" value="1"/>
</dbReference>
<dbReference type="Gene3D" id="2.60.120.380">
    <property type="match status" value="1"/>
</dbReference>
<dbReference type="EMBL" id="CP021235">
    <property type="protein sequence ID" value="ARS36551.1"/>
    <property type="molecule type" value="Genomic_DNA"/>
</dbReference>
<dbReference type="Proteomes" id="UP000266292">
    <property type="component" value="Chromosome"/>
</dbReference>
<dbReference type="InterPro" id="IPR036852">
    <property type="entry name" value="Peptidase_S8/S53_dom_sf"/>
</dbReference>
<gene>
    <name evidence="5" type="ORF">CA264_14570</name>
</gene>
<dbReference type="PROSITE" id="PS51892">
    <property type="entry name" value="SUBTILASE"/>
    <property type="match status" value="1"/>
</dbReference>
<proteinExistence type="inferred from homology"/>
<comment type="caution">
    <text evidence="2">Lacks conserved residue(s) required for the propagation of feature annotation.</text>
</comment>
<dbReference type="SUPFAM" id="SSF49785">
    <property type="entry name" value="Galactose-binding domain-like"/>
    <property type="match status" value="1"/>
</dbReference>
<dbReference type="SUPFAM" id="SSF52743">
    <property type="entry name" value="Subtilisin-like"/>
    <property type="match status" value="1"/>
</dbReference>
<dbReference type="GO" id="GO:0004252">
    <property type="term" value="F:serine-type endopeptidase activity"/>
    <property type="evidence" value="ECO:0007669"/>
    <property type="project" value="InterPro"/>
</dbReference>
<evidence type="ECO:0000313" key="6">
    <source>
        <dbReference type="Proteomes" id="UP000266292"/>
    </source>
</evidence>
<feature type="chain" id="PRO_5010995429" evidence="3">
    <location>
        <begin position="29"/>
        <end position="876"/>
    </location>
</feature>